<dbReference type="OrthoDB" id="9102188at2"/>
<dbReference type="Proteomes" id="UP000220914">
    <property type="component" value="Unassembled WGS sequence"/>
</dbReference>
<dbReference type="EMBL" id="BLKS01000001">
    <property type="protein sequence ID" value="GFG51860.1"/>
    <property type="molecule type" value="Genomic_DNA"/>
</dbReference>
<dbReference type="EMBL" id="PDCP01000010">
    <property type="protein sequence ID" value="PEG40427.1"/>
    <property type="molecule type" value="Genomic_DNA"/>
</dbReference>
<feature type="region of interest" description="Disordered" evidence="1">
    <location>
        <begin position="29"/>
        <end position="57"/>
    </location>
</feature>
<reference evidence="3 6" key="2">
    <citation type="journal article" date="2019" name="Emerg. Microbes Infect.">
        <title>Comprehensive subspecies identification of 175 nontuberculous mycobacteria species based on 7547 genomic profiles.</title>
        <authorList>
            <person name="Matsumoto Y."/>
            <person name="Kinjo T."/>
            <person name="Motooka D."/>
            <person name="Nabeya D."/>
            <person name="Jung N."/>
            <person name="Uechi K."/>
            <person name="Horii T."/>
            <person name="Iida T."/>
            <person name="Fujita J."/>
            <person name="Nakamura S."/>
        </authorList>
    </citation>
    <scope>NUCLEOTIDE SEQUENCE [LARGE SCALE GENOMIC DNA]</scope>
    <source>
        <strain evidence="3 6">JCM 6377</strain>
    </source>
</reference>
<protein>
    <submittedName>
        <fullName evidence="3">Lipoprotein</fullName>
    </submittedName>
</protein>
<reference evidence="4 5" key="1">
    <citation type="submission" date="2017-10" db="EMBL/GenBank/DDBJ databases">
        <title>The new phylogeny of genus Mycobacterium.</title>
        <authorList>
            <person name="Tortoli E."/>
            <person name="Trovato A."/>
            <person name="Cirillo D.M."/>
        </authorList>
    </citation>
    <scope>NUCLEOTIDE SEQUENCE [LARGE SCALE GENOMIC DNA]</scope>
    <source>
        <strain evidence="4 5">CCUG37673</strain>
    </source>
</reference>
<evidence type="ECO:0000313" key="5">
    <source>
        <dbReference type="Proteomes" id="UP000220914"/>
    </source>
</evidence>
<evidence type="ECO:0000313" key="4">
    <source>
        <dbReference type="EMBL" id="PEG40427.1"/>
    </source>
</evidence>
<keyword evidence="5" id="KW-1185">Reference proteome</keyword>
<dbReference type="PROSITE" id="PS51257">
    <property type="entry name" value="PROKAR_LIPOPROTEIN"/>
    <property type="match status" value="1"/>
</dbReference>
<name>A0A2A7N9N5_MYCAG</name>
<keyword evidence="3" id="KW-0449">Lipoprotein</keyword>
<dbReference type="Proteomes" id="UP000465302">
    <property type="component" value="Unassembled WGS sequence"/>
</dbReference>
<reference evidence="3" key="3">
    <citation type="submission" date="2020-02" db="EMBL/GenBank/DDBJ databases">
        <authorList>
            <person name="Matsumoto Y."/>
            <person name="Motooka D."/>
            <person name="Nakamura S."/>
        </authorList>
    </citation>
    <scope>NUCLEOTIDE SEQUENCE</scope>
    <source>
        <strain evidence="3">JCM 6377</strain>
    </source>
</reference>
<proteinExistence type="predicted"/>
<feature type="chain" id="PRO_5038298528" evidence="2">
    <location>
        <begin position="23"/>
        <end position="203"/>
    </location>
</feature>
<sequence>MRLATPALSVVMAGLTTVLLLGGCAASDSGPSGSAAHSGTATTAAPESNPAGDIPDTQVFVPFTPPAGLFTVLVPEGWARTTEGTATSFTDKANTVRIETAASAEAPSTESVQVDELPAIASSTPGYRPGTVSAVQRKAGSVIVITYQGTSAPNPVTGKTGIDAFERYDYWRNGHEAILTLSGPVGADNVDPWRTITDSLQWT</sequence>
<dbReference type="RefSeq" id="WP_097939453.1">
    <property type="nucleotide sequence ID" value="NZ_BLKS01000001.1"/>
</dbReference>
<dbReference type="AlphaFoldDB" id="A0A2A7N9N5"/>
<keyword evidence="2" id="KW-0732">Signal</keyword>
<evidence type="ECO:0000256" key="2">
    <source>
        <dbReference type="SAM" id="SignalP"/>
    </source>
</evidence>
<feature type="signal peptide" evidence="2">
    <location>
        <begin position="1"/>
        <end position="22"/>
    </location>
</feature>
<evidence type="ECO:0000313" key="3">
    <source>
        <dbReference type="EMBL" id="GFG51860.1"/>
    </source>
</evidence>
<organism evidence="4 5">
    <name type="scientific">Mycolicibacterium agri</name>
    <name type="common">Mycobacterium agri</name>
    <dbReference type="NCBI Taxonomy" id="36811"/>
    <lineage>
        <taxon>Bacteria</taxon>
        <taxon>Bacillati</taxon>
        <taxon>Actinomycetota</taxon>
        <taxon>Actinomycetes</taxon>
        <taxon>Mycobacteriales</taxon>
        <taxon>Mycobacteriaceae</taxon>
        <taxon>Mycolicibacterium</taxon>
    </lineage>
</organism>
<gene>
    <name evidence="4" type="ORF">CQY20_07560</name>
    <name evidence="3" type="ORF">MAGR_33010</name>
</gene>
<evidence type="ECO:0000313" key="6">
    <source>
        <dbReference type="Proteomes" id="UP000465302"/>
    </source>
</evidence>
<comment type="caution">
    <text evidence="4">The sequence shown here is derived from an EMBL/GenBank/DDBJ whole genome shotgun (WGS) entry which is preliminary data.</text>
</comment>
<accession>A0A2A7N9N5</accession>
<feature type="compositionally biased region" description="Low complexity" evidence="1">
    <location>
        <begin position="29"/>
        <end position="45"/>
    </location>
</feature>
<evidence type="ECO:0000256" key="1">
    <source>
        <dbReference type="SAM" id="MobiDB-lite"/>
    </source>
</evidence>